<keyword evidence="1" id="KW-1133">Transmembrane helix</keyword>
<accession>A0A4U6D872</accession>
<keyword evidence="1" id="KW-0812">Transmembrane</keyword>
<dbReference type="Proteomes" id="UP000304900">
    <property type="component" value="Unassembled WGS sequence"/>
</dbReference>
<feature type="transmembrane region" description="Helical" evidence="1">
    <location>
        <begin position="127"/>
        <end position="144"/>
    </location>
</feature>
<keyword evidence="3" id="KW-1185">Reference proteome</keyword>
<evidence type="ECO:0000256" key="1">
    <source>
        <dbReference type="SAM" id="Phobius"/>
    </source>
</evidence>
<sequence>MPNYKNEQFNFLRITKFFAIAGFFIPGFTVVALLGIQKLFELSGMDCENALKSVWWLCTVGSIGLPIIFLLYLNRKTIIRKQDLDLKVGVFNLLEYIFIQAALEIFFSNPDTLCNVTDGQNGIELVFTGWLAIPFLFILGFIFNKQKVIVEYF</sequence>
<proteinExistence type="predicted"/>
<feature type="transmembrane region" description="Helical" evidence="1">
    <location>
        <begin position="54"/>
        <end position="74"/>
    </location>
</feature>
<dbReference type="EMBL" id="SZVO01000004">
    <property type="protein sequence ID" value="TKT92521.1"/>
    <property type="molecule type" value="Genomic_DNA"/>
</dbReference>
<dbReference type="RefSeq" id="WP_137340066.1">
    <property type="nucleotide sequence ID" value="NZ_BSQH01000014.1"/>
</dbReference>
<organism evidence="2 3">
    <name type="scientific">Dyadobacter frigoris</name>
    <dbReference type="NCBI Taxonomy" id="2576211"/>
    <lineage>
        <taxon>Bacteria</taxon>
        <taxon>Pseudomonadati</taxon>
        <taxon>Bacteroidota</taxon>
        <taxon>Cytophagia</taxon>
        <taxon>Cytophagales</taxon>
        <taxon>Spirosomataceae</taxon>
        <taxon>Dyadobacter</taxon>
    </lineage>
</organism>
<comment type="caution">
    <text evidence="2">The sequence shown here is derived from an EMBL/GenBank/DDBJ whole genome shotgun (WGS) entry which is preliminary data.</text>
</comment>
<dbReference type="AlphaFoldDB" id="A0A4U6D872"/>
<name>A0A4U6D872_9BACT</name>
<dbReference type="OrthoDB" id="1363425at2"/>
<protein>
    <submittedName>
        <fullName evidence="2">Uncharacterized protein</fullName>
    </submittedName>
</protein>
<keyword evidence="1" id="KW-0472">Membrane</keyword>
<feature type="transmembrane region" description="Helical" evidence="1">
    <location>
        <begin position="86"/>
        <end position="107"/>
    </location>
</feature>
<reference evidence="2 3" key="1">
    <citation type="submission" date="2019-05" db="EMBL/GenBank/DDBJ databases">
        <title>Dyadobacter AR-3-8 sp. nov., isolated from arctic soil.</title>
        <authorList>
            <person name="Chaudhary D.K."/>
        </authorList>
    </citation>
    <scope>NUCLEOTIDE SEQUENCE [LARGE SCALE GENOMIC DNA]</scope>
    <source>
        <strain evidence="2 3">AR-3-8</strain>
    </source>
</reference>
<evidence type="ECO:0000313" key="3">
    <source>
        <dbReference type="Proteomes" id="UP000304900"/>
    </source>
</evidence>
<feature type="transmembrane region" description="Helical" evidence="1">
    <location>
        <begin position="12"/>
        <end position="34"/>
    </location>
</feature>
<gene>
    <name evidence="2" type="ORF">FDK13_11215</name>
</gene>
<evidence type="ECO:0000313" key="2">
    <source>
        <dbReference type="EMBL" id="TKT92521.1"/>
    </source>
</evidence>